<name>L1JT32_GUITC</name>
<reference evidence="11" key="3">
    <citation type="submission" date="2015-06" db="UniProtKB">
        <authorList>
            <consortium name="EnsemblProtists"/>
        </authorList>
    </citation>
    <scope>IDENTIFICATION</scope>
</reference>
<dbReference type="Gene3D" id="2.130.10.10">
    <property type="entry name" value="YVTN repeat-like/Quinoprotein amine dehydrogenase"/>
    <property type="match status" value="1"/>
</dbReference>
<dbReference type="KEGG" id="gtt:GUITHDRAFT_134093"/>
<feature type="domain" description="Anaphase-promoting complex subunit 4 long" evidence="9">
    <location>
        <begin position="250"/>
        <end position="448"/>
    </location>
</feature>
<dbReference type="EMBL" id="JH992974">
    <property type="protein sequence ID" value="EKX51726.1"/>
    <property type="molecule type" value="Genomic_DNA"/>
</dbReference>
<dbReference type="PaxDb" id="55529-EKX51726"/>
<feature type="region of interest" description="Disordered" evidence="7">
    <location>
        <begin position="729"/>
        <end position="770"/>
    </location>
</feature>
<dbReference type="PROSITE" id="PS50082">
    <property type="entry name" value="WD_REPEATS_2"/>
    <property type="match status" value="1"/>
</dbReference>
<dbReference type="eggNOG" id="KOG4640">
    <property type="taxonomic scope" value="Eukaryota"/>
</dbReference>
<dbReference type="InterPro" id="IPR024977">
    <property type="entry name" value="Apc4-like_WD40_dom"/>
</dbReference>
<gene>
    <name evidence="10" type="ORF">GUITHDRAFT_134093</name>
</gene>
<dbReference type="EnsemblProtists" id="EKX51726">
    <property type="protein sequence ID" value="EKX51726"/>
    <property type="gene ID" value="GUITHDRAFT_134093"/>
</dbReference>
<reference evidence="10 12" key="1">
    <citation type="journal article" date="2012" name="Nature">
        <title>Algal genomes reveal evolutionary mosaicism and the fate of nucleomorphs.</title>
        <authorList>
            <consortium name="DOE Joint Genome Institute"/>
            <person name="Curtis B.A."/>
            <person name="Tanifuji G."/>
            <person name="Burki F."/>
            <person name="Gruber A."/>
            <person name="Irimia M."/>
            <person name="Maruyama S."/>
            <person name="Arias M.C."/>
            <person name="Ball S.G."/>
            <person name="Gile G.H."/>
            <person name="Hirakawa Y."/>
            <person name="Hopkins J.F."/>
            <person name="Kuo A."/>
            <person name="Rensing S.A."/>
            <person name="Schmutz J."/>
            <person name="Symeonidi A."/>
            <person name="Elias M."/>
            <person name="Eveleigh R.J."/>
            <person name="Herman E.K."/>
            <person name="Klute M.J."/>
            <person name="Nakayama T."/>
            <person name="Obornik M."/>
            <person name="Reyes-Prieto A."/>
            <person name="Armbrust E.V."/>
            <person name="Aves S.J."/>
            <person name="Beiko R.G."/>
            <person name="Coutinho P."/>
            <person name="Dacks J.B."/>
            <person name="Durnford D.G."/>
            <person name="Fast N.M."/>
            <person name="Green B.R."/>
            <person name="Grisdale C.J."/>
            <person name="Hempel F."/>
            <person name="Henrissat B."/>
            <person name="Hoppner M.P."/>
            <person name="Ishida K."/>
            <person name="Kim E."/>
            <person name="Koreny L."/>
            <person name="Kroth P.G."/>
            <person name="Liu Y."/>
            <person name="Malik S.B."/>
            <person name="Maier U.G."/>
            <person name="McRose D."/>
            <person name="Mock T."/>
            <person name="Neilson J.A."/>
            <person name="Onodera N.T."/>
            <person name="Poole A.M."/>
            <person name="Pritham E.J."/>
            <person name="Richards T.A."/>
            <person name="Rocap G."/>
            <person name="Roy S.W."/>
            <person name="Sarai C."/>
            <person name="Schaack S."/>
            <person name="Shirato S."/>
            <person name="Slamovits C.H."/>
            <person name="Spencer D.F."/>
            <person name="Suzuki S."/>
            <person name="Worden A.Z."/>
            <person name="Zauner S."/>
            <person name="Barry K."/>
            <person name="Bell C."/>
            <person name="Bharti A.K."/>
            <person name="Crow J.A."/>
            <person name="Grimwood J."/>
            <person name="Kramer R."/>
            <person name="Lindquist E."/>
            <person name="Lucas S."/>
            <person name="Salamov A."/>
            <person name="McFadden G.I."/>
            <person name="Lane C.E."/>
            <person name="Keeling P.J."/>
            <person name="Gray M.W."/>
            <person name="Grigoriev I.V."/>
            <person name="Archibald J.M."/>
        </authorList>
    </citation>
    <scope>NUCLEOTIDE SEQUENCE</scope>
    <source>
        <strain evidence="10 12">CCMP2712</strain>
    </source>
</reference>
<sequence length="770" mass="85112">MKSFHRMHAEDKPLGSLSSERLVTWCPTMDLVAYVNNENNIVIHRLSWSKLTNLSEHSEKVSALCWSPDGKMLASGHADGRVMLYDVEMCESVASFLAHSRRITALTWTVCKGKRTSSLVPDRTTRFLPAECGGIEDNKTSSNPKTSSSEGFLDQKSCEMTVLLSGDDSGGLSLHVLGKFCIGSVQMLVQGQDQTRHGVEIKSMSVSDDLSRISVVCCTNGQHAAEKLGEAKKLIIEEHGERVEEGSLYMVVLNSDVLQLNSSQLLQVSSQAWIVEGFVSSLHHSLTSICQSWKQAWDQLSKKLQDLSTCLQQHDSSSNVESELITTIVCGSASPALQAFLVQLKEQGVRRLEKVVDTACVNIQQEAVQKMIPVLESLMFRVGELMGLARWEERFQHIGLREQALESLMKESTQCLHKVSELLTVTRRFQKGYGQFSQWLERMAFRLVNQTGSTTLSGEETLSISRFVEHHLTHNQISGVLQDISTSVISCFDEKRCVNDEVLNAFKAAGHSSLRLTFKVHLERLKDAVEFSFGETQQCISSKIAVDNVIRLSGFTDDKRCLALSSSSGSSDSDEHVFQLIASKQQQDAPAAPSLSLLRIGCIPSRKLVSLSVASLQLTDIFSDTSISDLHFYSPDKVCLLAIGTSKAEEDLRAILSTFELEEVAWTPADALWRTKAADLEGFPFTQQDVCGLQARQIGGVSATKLAVNGKRGIASFLVEDPWRIAIFDMEEDEDEDEEDEDGGGEEDAKDADPSMSIEEESNEVSMDET</sequence>
<dbReference type="PROSITE" id="PS50294">
    <property type="entry name" value="WD_REPEATS_REGION"/>
    <property type="match status" value="1"/>
</dbReference>
<dbReference type="OMA" id="AFFHACH"/>
<dbReference type="PANTHER" id="PTHR13260:SF0">
    <property type="entry name" value="ANAPHASE-PROMOTING COMPLEX SUBUNIT 4"/>
    <property type="match status" value="1"/>
</dbReference>
<evidence type="ECO:0000313" key="11">
    <source>
        <dbReference type="EnsemblProtists" id="EKX51726"/>
    </source>
</evidence>
<evidence type="ECO:0000256" key="4">
    <source>
        <dbReference type="ARBA" id="ARBA00022786"/>
    </source>
</evidence>
<dbReference type="Proteomes" id="UP000011087">
    <property type="component" value="Unassembled WGS sequence"/>
</dbReference>
<keyword evidence="12" id="KW-1185">Reference proteome</keyword>
<evidence type="ECO:0000256" key="6">
    <source>
        <dbReference type="PROSITE-ProRule" id="PRU00221"/>
    </source>
</evidence>
<keyword evidence="3" id="KW-0498">Mitosis</keyword>
<proteinExistence type="predicted"/>
<evidence type="ECO:0000259" key="8">
    <source>
        <dbReference type="Pfam" id="PF12894"/>
    </source>
</evidence>
<dbReference type="GO" id="GO:0070979">
    <property type="term" value="P:protein K11-linked ubiquitination"/>
    <property type="evidence" value="ECO:0007669"/>
    <property type="project" value="TreeGrafter"/>
</dbReference>
<dbReference type="STRING" id="905079.L1JT32"/>
<evidence type="ECO:0000256" key="2">
    <source>
        <dbReference type="ARBA" id="ARBA00022618"/>
    </source>
</evidence>
<dbReference type="GO" id="GO:0034399">
    <property type="term" value="C:nuclear periphery"/>
    <property type="evidence" value="ECO:0007669"/>
    <property type="project" value="TreeGrafter"/>
</dbReference>
<dbReference type="InterPro" id="IPR024789">
    <property type="entry name" value="APC4"/>
</dbReference>
<dbReference type="RefSeq" id="XP_005838706.1">
    <property type="nucleotide sequence ID" value="XM_005838649.1"/>
</dbReference>
<evidence type="ECO:0000256" key="3">
    <source>
        <dbReference type="ARBA" id="ARBA00022776"/>
    </source>
</evidence>
<dbReference type="Pfam" id="PF12896">
    <property type="entry name" value="ANAPC4"/>
    <property type="match status" value="1"/>
</dbReference>
<dbReference type="InterPro" id="IPR036322">
    <property type="entry name" value="WD40_repeat_dom_sf"/>
</dbReference>
<dbReference type="GO" id="GO:0031145">
    <property type="term" value="P:anaphase-promoting complex-dependent catabolic process"/>
    <property type="evidence" value="ECO:0007669"/>
    <property type="project" value="InterPro"/>
</dbReference>
<organism evidence="10">
    <name type="scientific">Guillardia theta (strain CCMP2712)</name>
    <name type="common">Cryptophyte</name>
    <dbReference type="NCBI Taxonomy" id="905079"/>
    <lineage>
        <taxon>Eukaryota</taxon>
        <taxon>Cryptophyceae</taxon>
        <taxon>Pyrenomonadales</taxon>
        <taxon>Geminigeraceae</taxon>
        <taxon>Guillardia</taxon>
    </lineage>
</organism>
<reference evidence="12" key="2">
    <citation type="submission" date="2012-11" db="EMBL/GenBank/DDBJ databases">
        <authorList>
            <person name="Kuo A."/>
            <person name="Curtis B.A."/>
            <person name="Tanifuji G."/>
            <person name="Burki F."/>
            <person name="Gruber A."/>
            <person name="Irimia M."/>
            <person name="Maruyama S."/>
            <person name="Arias M.C."/>
            <person name="Ball S.G."/>
            <person name="Gile G.H."/>
            <person name="Hirakawa Y."/>
            <person name="Hopkins J.F."/>
            <person name="Rensing S.A."/>
            <person name="Schmutz J."/>
            <person name="Symeonidi A."/>
            <person name="Elias M."/>
            <person name="Eveleigh R.J."/>
            <person name="Herman E.K."/>
            <person name="Klute M.J."/>
            <person name="Nakayama T."/>
            <person name="Obornik M."/>
            <person name="Reyes-Prieto A."/>
            <person name="Armbrust E.V."/>
            <person name="Aves S.J."/>
            <person name="Beiko R.G."/>
            <person name="Coutinho P."/>
            <person name="Dacks J.B."/>
            <person name="Durnford D.G."/>
            <person name="Fast N.M."/>
            <person name="Green B.R."/>
            <person name="Grisdale C."/>
            <person name="Hempe F."/>
            <person name="Henrissat B."/>
            <person name="Hoppner M.P."/>
            <person name="Ishida K.-I."/>
            <person name="Kim E."/>
            <person name="Koreny L."/>
            <person name="Kroth P.G."/>
            <person name="Liu Y."/>
            <person name="Malik S.-B."/>
            <person name="Maier U.G."/>
            <person name="McRose D."/>
            <person name="Mock T."/>
            <person name="Neilson J.A."/>
            <person name="Onodera N.T."/>
            <person name="Poole A.M."/>
            <person name="Pritham E.J."/>
            <person name="Richards T.A."/>
            <person name="Rocap G."/>
            <person name="Roy S.W."/>
            <person name="Sarai C."/>
            <person name="Schaack S."/>
            <person name="Shirato S."/>
            <person name="Slamovits C.H."/>
            <person name="Spencer D.F."/>
            <person name="Suzuki S."/>
            <person name="Worden A.Z."/>
            <person name="Zauner S."/>
            <person name="Barry K."/>
            <person name="Bell C."/>
            <person name="Bharti A.K."/>
            <person name="Crow J.A."/>
            <person name="Grimwood J."/>
            <person name="Kramer R."/>
            <person name="Lindquist E."/>
            <person name="Lucas S."/>
            <person name="Salamov A."/>
            <person name="McFadden G.I."/>
            <person name="Lane C.E."/>
            <person name="Keeling P.J."/>
            <person name="Gray M.W."/>
            <person name="Grigoriev I.V."/>
            <person name="Archibald J.M."/>
        </authorList>
    </citation>
    <scope>NUCLEOTIDE SEQUENCE</scope>
    <source>
        <strain evidence="12">CCMP2712</strain>
    </source>
</reference>
<accession>L1JT32</accession>
<evidence type="ECO:0000256" key="1">
    <source>
        <dbReference type="ARBA" id="ARBA00016067"/>
    </source>
</evidence>
<feature type="compositionally biased region" description="Acidic residues" evidence="7">
    <location>
        <begin position="729"/>
        <end position="750"/>
    </location>
</feature>
<dbReference type="GO" id="GO:0005680">
    <property type="term" value="C:anaphase-promoting complex"/>
    <property type="evidence" value="ECO:0007669"/>
    <property type="project" value="InterPro"/>
</dbReference>
<keyword evidence="5" id="KW-0131">Cell cycle</keyword>
<dbReference type="HOGENOM" id="CLU_011501_0_0_1"/>
<feature type="compositionally biased region" description="Acidic residues" evidence="7">
    <location>
        <begin position="758"/>
        <end position="770"/>
    </location>
</feature>
<feature type="domain" description="Anaphase-promoting complex subunit 4-like WD40" evidence="8">
    <location>
        <begin position="23"/>
        <end position="110"/>
    </location>
</feature>
<dbReference type="GeneID" id="17308511"/>
<evidence type="ECO:0000256" key="5">
    <source>
        <dbReference type="ARBA" id="ARBA00023306"/>
    </source>
</evidence>
<keyword evidence="6" id="KW-0853">WD repeat</keyword>
<dbReference type="InterPro" id="IPR001680">
    <property type="entry name" value="WD40_rpt"/>
</dbReference>
<dbReference type="GO" id="GO:0051301">
    <property type="term" value="P:cell division"/>
    <property type="evidence" value="ECO:0007669"/>
    <property type="project" value="UniProtKB-KW"/>
</dbReference>
<dbReference type="PANTHER" id="PTHR13260">
    <property type="entry name" value="ANAPHASE PROMOTING COMPLEX SUBUNIT 4 APC4"/>
    <property type="match status" value="1"/>
</dbReference>
<evidence type="ECO:0000313" key="12">
    <source>
        <dbReference type="Proteomes" id="UP000011087"/>
    </source>
</evidence>
<dbReference type="InterPro" id="IPR015943">
    <property type="entry name" value="WD40/YVTN_repeat-like_dom_sf"/>
</dbReference>
<dbReference type="SUPFAM" id="SSF50978">
    <property type="entry name" value="WD40 repeat-like"/>
    <property type="match status" value="1"/>
</dbReference>
<dbReference type="OrthoDB" id="2110451at2759"/>
<dbReference type="Pfam" id="PF12894">
    <property type="entry name" value="ANAPC4_WD40"/>
    <property type="match status" value="1"/>
</dbReference>
<protein>
    <recommendedName>
        <fullName evidence="1">Anaphase-promoting complex subunit 4</fullName>
    </recommendedName>
</protein>
<feature type="repeat" description="WD" evidence="6">
    <location>
        <begin position="54"/>
        <end position="95"/>
    </location>
</feature>
<keyword evidence="2" id="KW-0132">Cell division</keyword>
<dbReference type="SMART" id="SM00320">
    <property type="entry name" value="WD40"/>
    <property type="match status" value="1"/>
</dbReference>
<keyword evidence="4" id="KW-0833">Ubl conjugation pathway</keyword>
<evidence type="ECO:0000259" key="9">
    <source>
        <dbReference type="Pfam" id="PF12896"/>
    </source>
</evidence>
<dbReference type="InterPro" id="IPR024790">
    <property type="entry name" value="APC4_long_dom"/>
</dbReference>
<evidence type="ECO:0000256" key="7">
    <source>
        <dbReference type="SAM" id="MobiDB-lite"/>
    </source>
</evidence>
<dbReference type="AlphaFoldDB" id="L1JT32"/>
<evidence type="ECO:0000313" key="10">
    <source>
        <dbReference type="EMBL" id="EKX51726.1"/>
    </source>
</evidence>